<feature type="transmembrane region" description="Helical" evidence="2">
    <location>
        <begin position="479"/>
        <end position="498"/>
    </location>
</feature>
<name>A0A4Y1RKJ2_PRUDU</name>
<dbReference type="Pfam" id="PF06999">
    <property type="entry name" value="Suc_Fer-like"/>
    <property type="match status" value="1"/>
</dbReference>
<keyword evidence="2" id="KW-1133">Transmembrane helix</keyword>
<protein>
    <submittedName>
        <fullName evidence="3">Sucrase/ferredoxin-like family protein</fullName>
    </submittedName>
</protein>
<keyword evidence="2" id="KW-0472">Membrane</keyword>
<keyword evidence="2" id="KW-0812">Transmembrane</keyword>
<dbReference type="PANTHER" id="PTHR31902">
    <property type="entry name" value="ACTIN PATCHES DISTAL PROTEIN 1"/>
    <property type="match status" value="1"/>
</dbReference>
<sequence>MEYHQQKRHTAPQRDSNNKCTCRNLPFGDPSLTESPSHSPLPIPLELLQPLKNSSSVPTAMASARDRDDSLTFTNPSTSSSPIIISDPFDSFLSDPNSHIGSASGSFQNEGLLADTSSDAEFGFSRPEFRTSQLAGTVEFYQRHVFLCYKNPQVWPPRIEAAEFDRLPRLLYAAVMARRGDMKKESVEMGFICFVDCLFLEGYFQTRLTICEGHDGTETSNGDVLIFPDMIRYRRLTHFDVDTFVEEVLVKDGEWLPGTPETLKGSYVFVCSHGSRDRRCGVCGPPLITRFREEIELHGLQGMDMLLQKMYLYCLSSISGKEKFWTGYGGWLLKQFFHDSESDYLCAGSIVGQMGLSEEQQKKSQELRLHLNGETNVGKSATELTQPKEREMNTSVCRSQVEIGGCCQENRNSSCCQNAVFIEKLNSPDLNEMAAKETTDKKKSSRKLLSGINSGKGASKRKVCAMPTWFQSWEREDTYAAFAVVCAAVSVGIAYSCYKQLR</sequence>
<organism evidence="3">
    <name type="scientific">Prunus dulcis</name>
    <name type="common">Almond</name>
    <name type="synonym">Amygdalus dulcis</name>
    <dbReference type="NCBI Taxonomy" id="3755"/>
    <lineage>
        <taxon>Eukaryota</taxon>
        <taxon>Viridiplantae</taxon>
        <taxon>Streptophyta</taxon>
        <taxon>Embryophyta</taxon>
        <taxon>Tracheophyta</taxon>
        <taxon>Spermatophyta</taxon>
        <taxon>Magnoliopsida</taxon>
        <taxon>eudicotyledons</taxon>
        <taxon>Gunneridae</taxon>
        <taxon>Pentapetalae</taxon>
        <taxon>rosids</taxon>
        <taxon>fabids</taxon>
        <taxon>Rosales</taxon>
        <taxon>Rosaceae</taxon>
        <taxon>Amygdaloideae</taxon>
        <taxon>Amygdaleae</taxon>
        <taxon>Prunus</taxon>
    </lineage>
</organism>
<dbReference type="EMBL" id="AP019302">
    <property type="protein sequence ID" value="BBH04398.1"/>
    <property type="molecule type" value="Genomic_DNA"/>
</dbReference>
<evidence type="ECO:0000256" key="2">
    <source>
        <dbReference type="SAM" id="Phobius"/>
    </source>
</evidence>
<dbReference type="InterPro" id="IPR009737">
    <property type="entry name" value="Aim32/Apd1-like"/>
</dbReference>
<dbReference type="AlphaFoldDB" id="A0A4Y1RKJ2"/>
<feature type="region of interest" description="Disordered" evidence="1">
    <location>
        <begin position="1"/>
        <end position="77"/>
    </location>
</feature>
<feature type="region of interest" description="Disordered" evidence="1">
    <location>
        <begin position="436"/>
        <end position="456"/>
    </location>
</feature>
<dbReference type="PANTHER" id="PTHR31902:SF14">
    <property type="entry name" value="ACTIN PATCHES DISTAL PROTEIN 1"/>
    <property type="match status" value="1"/>
</dbReference>
<reference evidence="3" key="1">
    <citation type="journal article" date="2019" name="Science">
        <title>Mutation of a bHLH transcription factor allowed almond domestication.</title>
        <authorList>
            <person name="Sanchez-Perez R."/>
            <person name="Pavan S."/>
            <person name="Mazzeo R."/>
            <person name="Moldovan C."/>
            <person name="Aiese Cigliano R."/>
            <person name="Del Cueto J."/>
            <person name="Ricciardi F."/>
            <person name="Lotti C."/>
            <person name="Ricciardi L."/>
            <person name="Dicenta F."/>
            <person name="Lopez-Marques R.L."/>
            <person name="Lindberg Moller B."/>
        </authorList>
    </citation>
    <scope>NUCLEOTIDE SEQUENCE</scope>
</reference>
<accession>A0A4Y1RKJ2</accession>
<proteinExistence type="predicted"/>
<evidence type="ECO:0000256" key="1">
    <source>
        <dbReference type="SAM" id="MobiDB-lite"/>
    </source>
</evidence>
<feature type="compositionally biased region" description="Basic residues" evidence="1">
    <location>
        <begin position="1"/>
        <end position="11"/>
    </location>
</feature>
<evidence type="ECO:0000313" key="3">
    <source>
        <dbReference type="EMBL" id="BBH04398.1"/>
    </source>
</evidence>
<gene>
    <name evidence="3" type="ORF">Prudu_015532</name>
</gene>